<dbReference type="PANTHER" id="PTHR11474:SF126">
    <property type="entry name" value="TYROSINASE-LIKE PROTEIN TYR-1-RELATED"/>
    <property type="match status" value="1"/>
</dbReference>
<keyword evidence="2" id="KW-0186">Copper</keyword>
<evidence type="ECO:0000259" key="4">
    <source>
        <dbReference type="PROSITE" id="PS00498"/>
    </source>
</evidence>
<evidence type="ECO:0000313" key="6">
    <source>
        <dbReference type="Proteomes" id="UP001303647"/>
    </source>
</evidence>
<reference evidence="5" key="2">
    <citation type="submission" date="2023-05" db="EMBL/GenBank/DDBJ databases">
        <authorList>
            <consortium name="Lawrence Berkeley National Laboratory"/>
            <person name="Steindorff A."/>
            <person name="Hensen N."/>
            <person name="Bonometti L."/>
            <person name="Westerberg I."/>
            <person name="Brannstrom I.O."/>
            <person name="Guillou S."/>
            <person name="Cros-Aarteil S."/>
            <person name="Calhoun S."/>
            <person name="Haridas S."/>
            <person name="Kuo A."/>
            <person name="Mondo S."/>
            <person name="Pangilinan J."/>
            <person name="Riley R."/>
            <person name="Labutti K."/>
            <person name="Andreopoulos B."/>
            <person name="Lipzen A."/>
            <person name="Chen C."/>
            <person name="Yanf M."/>
            <person name="Daum C."/>
            <person name="Ng V."/>
            <person name="Clum A."/>
            <person name="Ohm R."/>
            <person name="Martin F."/>
            <person name="Silar P."/>
            <person name="Natvig D."/>
            <person name="Lalanne C."/>
            <person name="Gautier V."/>
            <person name="Ament-Velasquez S.L."/>
            <person name="Kruys A."/>
            <person name="Hutchinson M.I."/>
            <person name="Powell A.J."/>
            <person name="Barry K."/>
            <person name="Miller A.N."/>
            <person name="Grigoriev I.V."/>
            <person name="Debuchy R."/>
            <person name="Gladieux P."/>
            <person name="Thoren M.H."/>
            <person name="Johannesson H."/>
        </authorList>
    </citation>
    <scope>NUCLEOTIDE SEQUENCE</scope>
    <source>
        <strain evidence="5">CBS 359.72</strain>
    </source>
</reference>
<keyword evidence="3" id="KW-0732">Signal</keyword>
<accession>A0AAN7HJC0</accession>
<dbReference type="EMBL" id="MU857752">
    <property type="protein sequence ID" value="KAK4244190.1"/>
    <property type="molecule type" value="Genomic_DNA"/>
</dbReference>
<gene>
    <name evidence="5" type="ORF">C7999DRAFT_35458</name>
</gene>
<proteinExistence type="predicted"/>
<sequence length="346" mass="37817">MKFASLAALWTAGAAVATALPAKPEDEPTKCTNPEKRLSWHDISDEDKKAYLAANRCLLTSPQKLNLLPGAKTRWDELVSLHQIHALQIHTTGQFLPYHRYYLKVLEVLLRECGYEGAIPYWDETRDAGKFSSSVIFDPVTGFGGSGQGSGNCVPNGPFANLTVNIGPGFSFEPRCVNRRITDMFSAQTGTQYVEAALNHTNYVDALDGIYSGPHLLGHMALAMMDGNSITSSGDPLFFMHHGFVDKMWADWQARDEEKRLTEIAGLNHQDPDIGFSEFPGGVEDESAMWGKPGAELLAVTPDPAFGDDGPDLTLNHVMSSLGIIPNATVADVMNIKGGYLCYEYV</sequence>
<dbReference type="Pfam" id="PF00264">
    <property type="entry name" value="Tyrosinase"/>
    <property type="match status" value="1"/>
</dbReference>
<dbReference type="InterPro" id="IPR002227">
    <property type="entry name" value="Tyrosinase_Cu-bd"/>
</dbReference>
<dbReference type="PRINTS" id="PR00092">
    <property type="entry name" value="TYROSINASE"/>
</dbReference>
<comment type="caution">
    <text evidence="5">The sequence shown here is derived from an EMBL/GenBank/DDBJ whole genome shotgun (WGS) entry which is preliminary data.</text>
</comment>
<dbReference type="PROSITE" id="PS00498">
    <property type="entry name" value="TYROSINASE_2"/>
    <property type="match status" value="1"/>
</dbReference>
<feature type="chain" id="PRO_5042991054" description="Tyrosinase copper-binding domain-containing protein" evidence="3">
    <location>
        <begin position="20"/>
        <end position="346"/>
    </location>
</feature>
<evidence type="ECO:0000313" key="5">
    <source>
        <dbReference type="EMBL" id="KAK4244190.1"/>
    </source>
</evidence>
<organism evidence="5 6">
    <name type="scientific">Corynascus novoguineensis</name>
    <dbReference type="NCBI Taxonomy" id="1126955"/>
    <lineage>
        <taxon>Eukaryota</taxon>
        <taxon>Fungi</taxon>
        <taxon>Dikarya</taxon>
        <taxon>Ascomycota</taxon>
        <taxon>Pezizomycotina</taxon>
        <taxon>Sordariomycetes</taxon>
        <taxon>Sordariomycetidae</taxon>
        <taxon>Sordariales</taxon>
        <taxon>Chaetomiaceae</taxon>
        <taxon>Corynascus</taxon>
    </lineage>
</organism>
<evidence type="ECO:0000256" key="2">
    <source>
        <dbReference type="ARBA" id="ARBA00023008"/>
    </source>
</evidence>
<evidence type="ECO:0000256" key="1">
    <source>
        <dbReference type="ARBA" id="ARBA00022723"/>
    </source>
</evidence>
<feature type="signal peptide" evidence="3">
    <location>
        <begin position="1"/>
        <end position="19"/>
    </location>
</feature>
<dbReference type="Proteomes" id="UP001303647">
    <property type="component" value="Unassembled WGS sequence"/>
</dbReference>
<dbReference type="InterPro" id="IPR008922">
    <property type="entry name" value="Di-copper_centre_dom_sf"/>
</dbReference>
<keyword evidence="6" id="KW-1185">Reference proteome</keyword>
<reference evidence="5" key="1">
    <citation type="journal article" date="2023" name="Mol. Phylogenet. Evol.">
        <title>Genome-scale phylogeny and comparative genomics of the fungal order Sordariales.</title>
        <authorList>
            <person name="Hensen N."/>
            <person name="Bonometti L."/>
            <person name="Westerberg I."/>
            <person name="Brannstrom I.O."/>
            <person name="Guillou S."/>
            <person name="Cros-Aarteil S."/>
            <person name="Calhoun S."/>
            <person name="Haridas S."/>
            <person name="Kuo A."/>
            <person name="Mondo S."/>
            <person name="Pangilinan J."/>
            <person name="Riley R."/>
            <person name="LaButti K."/>
            <person name="Andreopoulos B."/>
            <person name="Lipzen A."/>
            <person name="Chen C."/>
            <person name="Yan M."/>
            <person name="Daum C."/>
            <person name="Ng V."/>
            <person name="Clum A."/>
            <person name="Steindorff A."/>
            <person name="Ohm R.A."/>
            <person name="Martin F."/>
            <person name="Silar P."/>
            <person name="Natvig D.O."/>
            <person name="Lalanne C."/>
            <person name="Gautier V."/>
            <person name="Ament-Velasquez S.L."/>
            <person name="Kruys A."/>
            <person name="Hutchinson M.I."/>
            <person name="Powell A.J."/>
            <person name="Barry K."/>
            <person name="Miller A.N."/>
            <person name="Grigoriev I.V."/>
            <person name="Debuchy R."/>
            <person name="Gladieux P."/>
            <person name="Hiltunen Thoren M."/>
            <person name="Johannesson H."/>
        </authorList>
    </citation>
    <scope>NUCLEOTIDE SEQUENCE</scope>
    <source>
        <strain evidence="5">CBS 359.72</strain>
    </source>
</reference>
<dbReference type="GO" id="GO:0046872">
    <property type="term" value="F:metal ion binding"/>
    <property type="evidence" value="ECO:0007669"/>
    <property type="project" value="UniProtKB-KW"/>
</dbReference>
<dbReference type="Gene3D" id="1.10.1280.10">
    <property type="entry name" value="Di-copper center containing domain from catechol oxidase"/>
    <property type="match status" value="1"/>
</dbReference>
<dbReference type="GO" id="GO:0016491">
    <property type="term" value="F:oxidoreductase activity"/>
    <property type="evidence" value="ECO:0007669"/>
    <property type="project" value="InterPro"/>
</dbReference>
<dbReference type="PANTHER" id="PTHR11474">
    <property type="entry name" value="TYROSINASE FAMILY MEMBER"/>
    <property type="match status" value="1"/>
</dbReference>
<dbReference type="InterPro" id="IPR050316">
    <property type="entry name" value="Tyrosinase/Hemocyanin"/>
</dbReference>
<feature type="domain" description="Tyrosinase copper-binding" evidence="4">
    <location>
        <begin position="235"/>
        <end position="246"/>
    </location>
</feature>
<name>A0AAN7HJC0_9PEZI</name>
<protein>
    <recommendedName>
        <fullName evidence="4">Tyrosinase copper-binding domain-containing protein</fullName>
    </recommendedName>
</protein>
<evidence type="ECO:0000256" key="3">
    <source>
        <dbReference type="SAM" id="SignalP"/>
    </source>
</evidence>
<dbReference type="AlphaFoldDB" id="A0AAN7HJC0"/>
<dbReference type="SUPFAM" id="SSF48056">
    <property type="entry name" value="Di-copper centre-containing domain"/>
    <property type="match status" value="1"/>
</dbReference>
<keyword evidence="1" id="KW-0479">Metal-binding</keyword>